<dbReference type="GeneID" id="106964294"/>
<feature type="domain" description="DDE Tnp4" evidence="5">
    <location>
        <begin position="254"/>
        <end position="408"/>
    </location>
</feature>
<dbReference type="Proteomes" id="UP000261500">
    <property type="component" value="Unplaced"/>
</dbReference>
<accession>A0A3B3UKV9</accession>
<evidence type="ECO:0000259" key="5">
    <source>
        <dbReference type="Pfam" id="PF13359"/>
    </source>
</evidence>
<comment type="cofactor">
    <cofactor evidence="1">
        <name>a divalent metal cation</name>
        <dbReference type="ChEBI" id="CHEBI:60240"/>
    </cofactor>
</comment>
<keyword evidence="3" id="KW-0175">Coiled coil</keyword>
<dbReference type="PANTHER" id="PTHR23080:SF142">
    <property type="entry name" value="SI:CH211-69L10.4"/>
    <property type="match status" value="1"/>
</dbReference>
<evidence type="ECO:0000256" key="2">
    <source>
        <dbReference type="ARBA" id="ARBA00022723"/>
    </source>
</evidence>
<organism evidence="6 7">
    <name type="scientific">Poecilia latipinna</name>
    <name type="common">sailfin molly</name>
    <dbReference type="NCBI Taxonomy" id="48699"/>
    <lineage>
        <taxon>Eukaryota</taxon>
        <taxon>Metazoa</taxon>
        <taxon>Chordata</taxon>
        <taxon>Craniata</taxon>
        <taxon>Vertebrata</taxon>
        <taxon>Euteleostomi</taxon>
        <taxon>Actinopterygii</taxon>
        <taxon>Neopterygii</taxon>
        <taxon>Teleostei</taxon>
        <taxon>Neoteleostei</taxon>
        <taxon>Acanthomorphata</taxon>
        <taxon>Ovalentaria</taxon>
        <taxon>Atherinomorphae</taxon>
        <taxon>Cyprinodontiformes</taxon>
        <taxon>Poeciliidae</taxon>
        <taxon>Poeciliinae</taxon>
        <taxon>Poecilia</taxon>
    </lineage>
</organism>
<feature type="compositionally biased region" description="Basic and acidic residues" evidence="4">
    <location>
        <begin position="65"/>
        <end position="74"/>
    </location>
</feature>
<keyword evidence="2" id="KW-0479">Metal-binding</keyword>
<reference evidence="6" key="1">
    <citation type="submission" date="2025-08" db="UniProtKB">
        <authorList>
            <consortium name="Ensembl"/>
        </authorList>
    </citation>
    <scope>IDENTIFICATION</scope>
</reference>
<dbReference type="AlphaFoldDB" id="A0A3B3UKV9"/>
<evidence type="ECO:0000256" key="1">
    <source>
        <dbReference type="ARBA" id="ARBA00001968"/>
    </source>
</evidence>
<evidence type="ECO:0000313" key="6">
    <source>
        <dbReference type="Ensembl" id="ENSPLAP00000013341.1"/>
    </source>
</evidence>
<evidence type="ECO:0000313" key="7">
    <source>
        <dbReference type="Proteomes" id="UP000261500"/>
    </source>
</evidence>
<dbReference type="RefSeq" id="XP_014915198.1">
    <property type="nucleotide sequence ID" value="XM_015059712.1"/>
</dbReference>
<dbReference type="Pfam" id="PF13359">
    <property type="entry name" value="DDE_Tnp_4"/>
    <property type="match status" value="1"/>
</dbReference>
<feature type="coiled-coil region" evidence="3">
    <location>
        <begin position="80"/>
        <end position="107"/>
    </location>
</feature>
<feature type="region of interest" description="Disordered" evidence="4">
    <location>
        <begin position="1"/>
        <end position="74"/>
    </location>
</feature>
<dbReference type="Ensembl" id="ENSPLAT00000021321.1">
    <property type="protein sequence ID" value="ENSPLAP00000013341.1"/>
    <property type="gene ID" value="ENSPLAG00000000713.1"/>
</dbReference>
<dbReference type="GeneTree" id="ENSGT00940000168268"/>
<evidence type="ECO:0000256" key="3">
    <source>
        <dbReference type="SAM" id="Coils"/>
    </source>
</evidence>
<dbReference type="GO" id="GO:0046872">
    <property type="term" value="F:metal ion binding"/>
    <property type="evidence" value="ECO:0007669"/>
    <property type="project" value="UniProtKB-KW"/>
</dbReference>
<proteinExistence type="predicted"/>
<protein>
    <submittedName>
        <fullName evidence="6">Uncharacterized LOC106964294</fullName>
    </submittedName>
</protein>
<evidence type="ECO:0000256" key="4">
    <source>
        <dbReference type="SAM" id="MobiDB-lite"/>
    </source>
</evidence>
<dbReference type="InterPro" id="IPR027806">
    <property type="entry name" value="HARBI1_dom"/>
</dbReference>
<keyword evidence="7" id="KW-1185">Reference proteome</keyword>
<sequence length="412" mass="46037">MHFVGGDGPTASHPYPILADGARVHKARPARKRASESASRQDSQDKRPRIGAESLDTYDAAVNNDADKRTEDADKGIGVQADEQCELNGALERIQQLKQTISKLSLTGPLSKRWCLSDEDFKYFTRFPSKDVFYVFWASVEPSASMIAYWSEANRIAALPEAANLELTPEHELPLIDEFFMFCLHLSAGLKDRVLAGMFGVSRLRVIQTIVTWSNYLYLVLGSVRIWMTRAQVRKTMAPIIRQYCLCTRVILACAELRCEIGEMKTSSETLLCKRKCVTYKALVGIAPCGFITFVSKLFSDSISNDELTRLSGILKLLEPGDEVIAPKNFYIDNLLKNVGAKLVTFPVSSEDGISLNQWRAQSVARLHALVECVIKRIKGNKLLDLTIPYTLAGTINQIWSCCCFMANYQGQ</sequence>
<name>A0A3B3UKV9_9TELE</name>
<reference evidence="6" key="2">
    <citation type="submission" date="2025-09" db="UniProtKB">
        <authorList>
            <consortium name="Ensembl"/>
        </authorList>
    </citation>
    <scope>IDENTIFICATION</scope>
</reference>
<dbReference type="PANTHER" id="PTHR23080">
    <property type="entry name" value="THAP DOMAIN PROTEIN"/>
    <property type="match status" value="1"/>
</dbReference>